<organism evidence="3 4">
    <name type="scientific">Nesterenkonia lacusekhoensis</name>
    <dbReference type="NCBI Taxonomy" id="150832"/>
    <lineage>
        <taxon>Bacteria</taxon>
        <taxon>Bacillati</taxon>
        <taxon>Actinomycetota</taxon>
        <taxon>Actinomycetes</taxon>
        <taxon>Micrococcales</taxon>
        <taxon>Micrococcaceae</taxon>
        <taxon>Nesterenkonia</taxon>
    </lineage>
</organism>
<dbReference type="Gene3D" id="1.10.260.40">
    <property type="entry name" value="lambda repressor-like DNA-binding domains"/>
    <property type="match status" value="1"/>
</dbReference>
<feature type="compositionally biased region" description="Basic and acidic residues" evidence="1">
    <location>
        <begin position="96"/>
        <end position="105"/>
    </location>
</feature>
<feature type="compositionally biased region" description="Basic and acidic residues" evidence="1">
    <location>
        <begin position="123"/>
        <end position="144"/>
    </location>
</feature>
<dbReference type="InterPro" id="IPR010982">
    <property type="entry name" value="Lambda_DNA-bd_dom_sf"/>
</dbReference>
<feature type="compositionally biased region" description="Basic and acidic residues" evidence="1">
    <location>
        <begin position="153"/>
        <end position="164"/>
    </location>
</feature>
<feature type="compositionally biased region" description="Low complexity" evidence="1">
    <location>
        <begin position="106"/>
        <end position="117"/>
    </location>
</feature>
<keyword evidence="4" id="KW-1185">Reference proteome</keyword>
<dbReference type="PROSITE" id="PS50943">
    <property type="entry name" value="HTH_CROC1"/>
    <property type="match status" value="1"/>
</dbReference>
<feature type="region of interest" description="Disordered" evidence="1">
    <location>
        <begin position="91"/>
        <end position="164"/>
    </location>
</feature>
<dbReference type="EMBL" id="JAGINX010000001">
    <property type="protein sequence ID" value="MBP2317352.1"/>
    <property type="molecule type" value="Genomic_DNA"/>
</dbReference>
<reference evidence="3 4" key="1">
    <citation type="submission" date="2021-03" db="EMBL/GenBank/DDBJ databases">
        <title>Sequencing the genomes of 1000 actinobacteria strains.</title>
        <authorList>
            <person name="Klenk H.-P."/>
        </authorList>
    </citation>
    <scope>NUCLEOTIDE SEQUENCE [LARGE SCALE GENOMIC DNA]</scope>
    <source>
        <strain evidence="3 4">DSM 12544</strain>
    </source>
</reference>
<proteinExistence type="predicted"/>
<sequence>MDAAGVSSLRRLSEAAGIAHTGATRVVHGDNLPSAETVDALAGALNVPASTIYKLTHGQDISTRSWEPPADVHRLTKREQDLVTEMIRVLASAHDQSGEGEEHADGSAAMNRAAGSAAEDELEARRAERGVTRKHTPPWEREETAATEGPDDGTPHDDPGIEDP</sequence>
<dbReference type="InterPro" id="IPR001387">
    <property type="entry name" value="Cro/C1-type_HTH"/>
</dbReference>
<dbReference type="CDD" id="cd00093">
    <property type="entry name" value="HTH_XRE"/>
    <property type="match status" value="1"/>
</dbReference>
<gene>
    <name evidence="3" type="ORF">JOF45_000371</name>
</gene>
<evidence type="ECO:0000256" key="1">
    <source>
        <dbReference type="SAM" id="MobiDB-lite"/>
    </source>
</evidence>
<accession>A0ABS4SYS6</accession>
<evidence type="ECO:0000313" key="3">
    <source>
        <dbReference type="EMBL" id="MBP2317352.1"/>
    </source>
</evidence>
<dbReference type="Proteomes" id="UP001519331">
    <property type="component" value="Unassembled WGS sequence"/>
</dbReference>
<evidence type="ECO:0000259" key="2">
    <source>
        <dbReference type="PROSITE" id="PS50943"/>
    </source>
</evidence>
<feature type="domain" description="HTH cro/C1-type" evidence="2">
    <location>
        <begin position="8"/>
        <end position="52"/>
    </location>
</feature>
<name>A0ABS4SYS6_9MICC</name>
<protein>
    <submittedName>
        <fullName evidence="3">Transcriptional regulator with XRE-family HTH domain</fullName>
    </submittedName>
</protein>
<dbReference type="SUPFAM" id="SSF47413">
    <property type="entry name" value="lambda repressor-like DNA-binding domains"/>
    <property type="match status" value="1"/>
</dbReference>
<evidence type="ECO:0000313" key="4">
    <source>
        <dbReference type="Proteomes" id="UP001519331"/>
    </source>
</evidence>
<comment type="caution">
    <text evidence="3">The sequence shown here is derived from an EMBL/GenBank/DDBJ whole genome shotgun (WGS) entry which is preliminary data.</text>
</comment>